<feature type="transmembrane region" description="Helical" evidence="2">
    <location>
        <begin position="152"/>
        <end position="173"/>
    </location>
</feature>
<keyword evidence="2" id="KW-0472">Membrane</keyword>
<evidence type="ECO:0000259" key="3">
    <source>
        <dbReference type="Pfam" id="PF01757"/>
    </source>
</evidence>
<evidence type="ECO:0000313" key="5">
    <source>
        <dbReference type="Proteomes" id="UP000198280"/>
    </source>
</evidence>
<organism evidence="4 5">
    <name type="scientific">Actinacidiphila glaucinigra</name>
    <dbReference type="NCBI Taxonomy" id="235986"/>
    <lineage>
        <taxon>Bacteria</taxon>
        <taxon>Bacillati</taxon>
        <taxon>Actinomycetota</taxon>
        <taxon>Actinomycetes</taxon>
        <taxon>Kitasatosporales</taxon>
        <taxon>Streptomycetaceae</taxon>
        <taxon>Actinacidiphila</taxon>
    </lineage>
</organism>
<feature type="transmembrane region" description="Helical" evidence="2">
    <location>
        <begin position="244"/>
        <end position="262"/>
    </location>
</feature>
<dbReference type="GO" id="GO:0016747">
    <property type="term" value="F:acyltransferase activity, transferring groups other than amino-acyl groups"/>
    <property type="evidence" value="ECO:0007669"/>
    <property type="project" value="InterPro"/>
</dbReference>
<feature type="transmembrane region" description="Helical" evidence="2">
    <location>
        <begin position="274"/>
        <end position="292"/>
    </location>
</feature>
<keyword evidence="2" id="KW-0812">Transmembrane</keyword>
<dbReference type="RefSeq" id="WP_089221701.1">
    <property type="nucleotide sequence ID" value="NZ_FZOF01000001.1"/>
</dbReference>
<feature type="transmembrane region" description="Helical" evidence="2">
    <location>
        <begin position="312"/>
        <end position="332"/>
    </location>
</feature>
<dbReference type="Pfam" id="PF01757">
    <property type="entry name" value="Acyl_transf_3"/>
    <property type="match status" value="1"/>
</dbReference>
<feature type="domain" description="Acyltransferase 3" evidence="3">
    <location>
        <begin position="51"/>
        <end position="370"/>
    </location>
</feature>
<dbReference type="EMBL" id="FZOF01000001">
    <property type="protein sequence ID" value="SNR82415.1"/>
    <property type="molecule type" value="Genomic_DNA"/>
</dbReference>
<keyword evidence="4" id="KW-0808">Transferase</keyword>
<feature type="transmembrane region" description="Helical" evidence="2">
    <location>
        <begin position="71"/>
        <end position="92"/>
    </location>
</feature>
<keyword evidence="4" id="KW-0012">Acyltransferase</keyword>
<dbReference type="Proteomes" id="UP000198280">
    <property type="component" value="Unassembled WGS sequence"/>
</dbReference>
<dbReference type="AlphaFoldDB" id="A0A238ZFX8"/>
<keyword evidence="2" id="KW-1133">Transmembrane helix</keyword>
<accession>A0A238ZFX8</accession>
<feature type="transmembrane region" description="Helical" evidence="2">
    <location>
        <begin position="112"/>
        <end position="132"/>
    </location>
</feature>
<name>A0A238ZFX8_9ACTN</name>
<evidence type="ECO:0000256" key="2">
    <source>
        <dbReference type="SAM" id="Phobius"/>
    </source>
</evidence>
<keyword evidence="5" id="KW-1185">Reference proteome</keyword>
<dbReference type="InterPro" id="IPR002656">
    <property type="entry name" value="Acyl_transf_3_dom"/>
</dbReference>
<gene>
    <name evidence="4" type="ORF">SAMN05216252_101261</name>
</gene>
<evidence type="ECO:0000313" key="4">
    <source>
        <dbReference type="EMBL" id="SNR82415.1"/>
    </source>
</evidence>
<keyword evidence="4" id="KW-0378">Hydrolase</keyword>
<proteinExistence type="predicted"/>
<reference evidence="4 5" key="1">
    <citation type="submission" date="2017-06" db="EMBL/GenBank/DDBJ databases">
        <authorList>
            <person name="Kim H.J."/>
            <person name="Triplett B.A."/>
        </authorList>
    </citation>
    <scope>NUCLEOTIDE SEQUENCE [LARGE SCALE GENOMIC DNA]</scope>
    <source>
        <strain evidence="4 5">CGMCC 4.1858</strain>
    </source>
</reference>
<dbReference type="GO" id="GO:0016787">
    <property type="term" value="F:hydrolase activity"/>
    <property type="evidence" value="ECO:0007669"/>
    <property type="project" value="UniProtKB-KW"/>
</dbReference>
<sequence>MPEAREAGAPAAPPRPADGAGTHLPGPRGAAPAAPAAASSGSGGGGGGRDRYLDLLRALALVRVVVYHTFGWAWLTLLFPSIGIMFALAGSLAAHSLQRPALSVVRGRLRRLLVPFWLFAAAVTVLMLLHGWRPHSWHRMLLWILPLADPPGTAWAEQIIAPLWYIRTYLWLVLLSPWLLKAFRAAPRSCLTACGALVVLAQYDRLPLAEPALTPVVDLVTFAACWLLGFAHRDGLLDALRARTVVAAAALCLVAGGWFAYTHPTDEGIDLGEIPLAQALWSAGFVLLLLRFRPRRMRRVPGADGAVGLLNARAVTVYLWHEVALFASVPLIDLMWDVPFFEAHLPLDATWFQFLVVWPLIGAAVVLVGWTEDLASRRRPRLWPAGGRKRGRRARGRAAGAR</sequence>
<protein>
    <submittedName>
        <fullName evidence="4">Peptidoglycan/LPS O-acetylase OafA/YrhL, contains acyltransferase and SGNH-hydrolase domains</fullName>
    </submittedName>
</protein>
<feature type="compositionally biased region" description="Low complexity" evidence="1">
    <location>
        <begin position="17"/>
        <end position="40"/>
    </location>
</feature>
<evidence type="ECO:0000256" key="1">
    <source>
        <dbReference type="SAM" id="MobiDB-lite"/>
    </source>
</evidence>
<feature type="region of interest" description="Disordered" evidence="1">
    <location>
        <begin position="1"/>
        <end position="45"/>
    </location>
</feature>
<feature type="transmembrane region" description="Helical" evidence="2">
    <location>
        <begin position="352"/>
        <end position="371"/>
    </location>
</feature>
<dbReference type="OrthoDB" id="5171428at2"/>